<evidence type="ECO:0000313" key="7">
    <source>
        <dbReference type="EMBL" id="KAK0634641.1"/>
    </source>
</evidence>
<dbReference type="PANTHER" id="PTHR13274">
    <property type="entry name" value="MITOCHONDRIAL RIBOSOMAL PROTEIN S25"/>
    <property type="match status" value="1"/>
</dbReference>
<dbReference type="InterPro" id="IPR040049">
    <property type="entry name" value="Ribosomal_mS25/mL61"/>
</dbReference>
<dbReference type="InterPro" id="IPR036249">
    <property type="entry name" value="Thioredoxin-like_sf"/>
</dbReference>
<evidence type="ECO:0000313" key="8">
    <source>
        <dbReference type="Proteomes" id="UP001174934"/>
    </source>
</evidence>
<evidence type="ECO:0000256" key="3">
    <source>
        <dbReference type="ARBA" id="ARBA00023128"/>
    </source>
</evidence>
<protein>
    <submittedName>
        <fullName evidence="7">CI-B8 domain-containing protein</fullName>
    </submittedName>
</protein>
<keyword evidence="4" id="KW-0687">Ribonucleoprotein</keyword>
<dbReference type="GO" id="GO:0005840">
    <property type="term" value="C:ribosome"/>
    <property type="evidence" value="ECO:0007669"/>
    <property type="project" value="UniProtKB-KW"/>
</dbReference>
<dbReference type="GO" id="GO:0005739">
    <property type="term" value="C:mitochondrion"/>
    <property type="evidence" value="ECO:0007669"/>
    <property type="project" value="UniProtKB-SubCell"/>
</dbReference>
<dbReference type="PANTHER" id="PTHR13274:SF2">
    <property type="entry name" value="SMALL RIBOSOMAL SUBUNIT PROTEIN MS25"/>
    <property type="match status" value="1"/>
</dbReference>
<sequence length="210" mass="23063">MVGVLRRMNVLRALLNIRHGPGAAVLPQDVTRIHLEFAMKMNDGHMGPKKFWRENLPRLKFWNPAVPMIVNRTPSQTGAATLSVYFRDDALIAAAGEDAAAAPKADSATPTSSSSGHAKAPAHTQGERVVTIDMKNRRSEMILKDFLDATGAVPVVPTNQEEIEMKDMADLKRKSEIDMEIGRKIQEARKREEAILAQARSEAAAIKASQ</sequence>
<gene>
    <name evidence="7" type="ORF">B0T17DRAFT_513879</name>
</gene>
<dbReference type="GO" id="GO:1990904">
    <property type="term" value="C:ribonucleoprotein complex"/>
    <property type="evidence" value="ECO:0007669"/>
    <property type="project" value="UniProtKB-KW"/>
</dbReference>
<reference evidence="7" key="1">
    <citation type="submission" date="2023-06" db="EMBL/GenBank/DDBJ databases">
        <title>Genome-scale phylogeny and comparative genomics of the fungal order Sordariales.</title>
        <authorList>
            <consortium name="Lawrence Berkeley National Laboratory"/>
            <person name="Hensen N."/>
            <person name="Bonometti L."/>
            <person name="Westerberg I."/>
            <person name="Brannstrom I.O."/>
            <person name="Guillou S."/>
            <person name="Cros-Aarteil S."/>
            <person name="Calhoun S."/>
            <person name="Haridas S."/>
            <person name="Kuo A."/>
            <person name="Mondo S."/>
            <person name="Pangilinan J."/>
            <person name="Riley R."/>
            <person name="LaButti K."/>
            <person name="Andreopoulos B."/>
            <person name="Lipzen A."/>
            <person name="Chen C."/>
            <person name="Yanf M."/>
            <person name="Daum C."/>
            <person name="Ng V."/>
            <person name="Clum A."/>
            <person name="Steindorff A."/>
            <person name="Ohm R."/>
            <person name="Martin F."/>
            <person name="Silar P."/>
            <person name="Natvig D."/>
            <person name="Lalanne C."/>
            <person name="Gautier V."/>
            <person name="Ament-velasquez S.L."/>
            <person name="Kruys A."/>
            <person name="Hutchinson M.I."/>
            <person name="Powell A.J."/>
            <person name="Barry K."/>
            <person name="Miller A.N."/>
            <person name="Grigoriev I.V."/>
            <person name="Debuchy R."/>
            <person name="Gladieux P."/>
            <person name="Thoren M.H."/>
            <person name="Johannesson H."/>
        </authorList>
    </citation>
    <scope>NUCLEOTIDE SEQUENCE</scope>
    <source>
        <strain evidence="7">SMH3391-2</strain>
    </source>
</reference>
<evidence type="ECO:0000259" key="6">
    <source>
        <dbReference type="SMART" id="SM00916"/>
    </source>
</evidence>
<dbReference type="SUPFAM" id="SSF52833">
    <property type="entry name" value="Thioredoxin-like"/>
    <property type="match status" value="1"/>
</dbReference>
<keyword evidence="8" id="KW-1185">Reference proteome</keyword>
<keyword evidence="2" id="KW-0689">Ribosomal protein</keyword>
<feature type="domain" description="Ribosomal protein/NADH dehydrogenase" evidence="6">
    <location>
        <begin position="40"/>
        <end position="153"/>
    </location>
</feature>
<name>A0AA40CDB3_9PEZI</name>
<accession>A0AA40CDB3</accession>
<evidence type="ECO:0000256" key="5">
    <source>
        <dbReference type="SAM" id="MobiDB-lite"/>
    </source>
</evidence>
<keyword evidence="3" id="KW-0496">Mitochondrion</keyword>
<dbReference type="Pfam" id="PF05047">
    <property type="entry name" value="L51_S25_CI-B8"/>
    <property type="match status" value="1"/>
</dbReference>
<feature type="region of interest" description="Disordered" evidence="5">
    <location>
        <begin position="101"/>
        <end position="128"/>
    </location>
</feature>
<proteinExistence type="predicted"/>
<evidence type="ECO:0000256" key="2">
    <source>
        <dbReference type="ARBA" id="ARBA00022980"/>
    </source>
</evidence>
<dbReference type="SMART" id="SM00916">
    <property type="entry name" value="L51_S25_CI-B8"/>
    <property type="match status" value="1"/>
</dbReference>
<comment type="subcellular location">
    <subcellularLocation>
        <location evidence="1">Mitochondrion</location>
    </subcellularLocation>
</comment>
<evidence type="ECO:0000256" key="4">
    <source>
        <dbReference type="ARBA" id="ARBA00023274"/>
    </source>
</evidence>
<dbReference type="InterPro" id="IPR007741">
    <property type="entry name" value="Ribosomal_mL43/mS25/NADH_DH"/>
</dbReference>
<dbReference type="GO" id="GO:0003735">
    <property type="term" value="F:structural constituent of ribosome"/>
    <property type="evidence" value="ECO:0007669"/>
    <property type="project" value="InterPro"/>
</dbReference>
<comment type="caution">
    <text evidence="7">The sequence shown here is derived from an EMBL/GenBank/DDBJ whole genome shotgun (WGS) entry which is preliminary data.</text>
</comment>
<dbReference type="EMBL" id="JAULSR010000001">
    <property type="protein sequence ID" value="KAK0634641.1"/>
    <property type="molecule type" value="Genomic_DNA"/>
</dbReference>
<dbReference type="Proteomes" id="UP001174934">
    <property type="component" value="Unassembled WGS sequence"/>
</dbReference>
<evidence type="ECO:0000256" key="1">
    <source>
        <dbReference type="ARBA" id="ARBA00004173"/>
    </source>
</evidence>
<organism evidence="7 8">
    <name type="scientific">Bombardia bombarda</name>
    <dbReference type="NCBI Taxonomy" id="252184"/>
    <lineage>
        <taxon>Eukaryota</taxon>
        <taxon>Fungi</taxon>
        <taxon>Dikarya</taxon>
        <taxon>Ascomycota</taxon>
        <taxon>Pezizomycotina</taxon>
        <taxon>Sordariomycetes</taxon>
        <taxon>Sordariomycetidae</taxon>
        <taxon>Sordariales</taxon>
        <taxon>Lasiosphaeriaceae</taxon>
        <taxon>Bombardia</taxon>
    </lineage>
</organism>
<dbReference type="AlphaFoldDB" id="A0AA40CDB3"/>